<organism evidence="1 2">
    <name type="scientific">Lasiodiplodia mahajangana</name>
    <dbReference type="NCBI Taxonomy" id="1108764"/>
    <lineage>
        <taxon>Eukaryota</taxon>
        <taxon>Fungi</taxon>
        <taxon>Dikarya</taxon>
        <taxon>Ascomycota</taxon>
        <taxon>Pezizomycotina</taxon>
        <taxon>Dothideomycetes</taxon>
        <taxon>Dothideomycetes incertae sedis</taxon>
        <taxon>Botryosphaeriales</taxon>
        <taxon>Botryosphaeriaceae</taxon>
        <taxon>Lasiodiplodia</taxon>
    </lineage>
</organism>
<dbReference type="Proteomes" id="UP001153332">
    <property type="component" value="Unassembled WGS sequence"/>
</dbReference>
<accession>A0ACC2JLS0</accession>
<comment type="caution">
    <text evidence="1">The sequence shown here is derived from an EMBL/GenBank/DDBJ whole genome shotgun (WGS) entry which is preliminary data.</text>
</comment>
<reference evidence="1" key="1">
    <citation type="submission" date="2022-12" db="EMBL/GenBank/DDBJ databases">
        <title>Genome Sequence of Lasiodiplodia mahajangana.</title>
        <authorList>
            <person name="Buettner E."/>
        </authorList>
    </citation>
    <scope>NUCLEOTIDE SEQUENCE</scope>
    <source>
        <strain evidence="1">VT137</strain>
    </source>
</reference>
<protein>
    <submittedName>
        <fullName evidence="1">Uncharacterized protein</fullName>
    </submittedName>
</protein>
<keyword evidence="2" id="KW-1185">Reference proteome</keyword>
<name>A0ACC2JLS0_9PEZI</name>
<evidence type="ECO:0000313" key="2">
    <source>
        <dbReference type="Proteomes" id="UP001153332"/>
    </source>
</evidence>
<evidence type="ECO:0000313" key="1">
    <source>
        <dbReference type="EMBL" id="KAJ8128411.1"/>
    </source>
</evidence>
<gene>
    <name evidence="1" type="ORF">O1611_g5220</name>
</gene>
<sequence length="107" mass="11604">MKHELRRPKALVRARVVLSKFTVPSAKVVVPCPNNGYWDFPELASTCADDDYDKGGSILHEFTHLYGTDDYAYGQTAAKKLTAAQAAANADTYEIYAGSVRLGGCSS</sequence>
<proteinExistence type="predicted"/>
<dbReference type="EMBL" id="JAPUUL010001076">
    <property type="protein sequence ID" value="KAJ8128411.1"/>
    <property type="molecule type" value="Genomic_DNA"/>
</dbReference>